<dbReference type="AlphaFoldDB" id="A0AAJ0BQ57"/>
<dbReference type="InterPro" id="IPR036291">
    <property type="entry name" value="NAD(P)-bd_dom_sf"/>
</dbReference>
<evidence type="ECO:0000313" key="3">
    <source>
        <dbReference type="Proteomes" id="UP001244011"/>
    </source>
</evidence>
<organism evidence="2 3">
    <name type="scientific">Phialemonium atrogriseum</name>
    <dbReference type="NCBI Taxonomy" id="1093897"/>
    <lineage>
        <taxon>Eukaryota</taxon>
        <taxon>Fungi</taxon>
        <taxon>Dikarya</taxon>
        <taxon>Ascomycota</taxon>
        <taxon>Pezizomycotina</taxon>
        <taxon>Sordariomycetes</taxon>
        <taxon>Sordariomycetidae</taxon>
        <taxon>Cephalothecales</taxon>
        <taxon>Cephalothecaceae</taxon>
        <taxon>Phialemonium</taxon>
    </lineage>
</organism>
<dbReference type="Gene3D" id="3.40.50.300">
    <property type="entry name" value="P-loop containing nucleotide triphosphate hydrolases"/>
    <property type="match status" value="1"/>
</dbReference>
<sequence>MVEILCESVSSLGSTTGMGSPPNFDLPVPTLERFDPRASIVIVGEARTGKSTLAVIACAALGRRLIDFCAFFQQRTGLRRRDFEADHGTVECRSRELALLQELLLVSDKGHIIIVPTTCVAYPGSQRLIRKFAQSHPVIHIAGNLENGTSPPPEADAFQGSRNTSYRISQSCSNYEYYNLFEDSADITRKSPSHGVSDSTAAYSFGSSFLRLKRVEQDFLRFLGSALMTPRRGFLSGMEQDYPLPVQTPFTCALSLTPSELQNAKNLEGMLCDGADAVEIRISLADDNWARSSPTSDIFEIVSRGFTAVRRIFTGPILYHVVKPEPLRHSPEPESVHDGTQEAIYLDLLCHGLRLCSDYLTVDLSCDDSFIRKIVASRGPTQIMGHYHDPSLRPDGWSRADRMVKYIRARSLGCRIVRLTQVAESEADNLGARQFAHNVRTSGYLHPELIAYNTGLQGRTSCCFNPIFTPVSPSLPLMSGGRPVPSNQASFLTLKDIQTALYASFVLNKMHLYIIGTDVSSSLSPPMYETAFRHLGLPHTFVPRSMASIREVEDLIADDSFGGASIAQGHKVSVLPYTRYISHHARMIGAVNTLIPIRCKWEGRSTPPLGFWRQRNRSGPVKGLYGENTDWIGIYRCIAKRLSPVNAISSRTTGLVMGAGGMARAAVYAMMQLGVRHIFLTNRTTVNAYTLADHYNSQTVGQNGVPDESGADTLNLSKRASVGSARVHVIESLDHPWPQGYAQPTMVVCCIRAPVEIHGTQPGITIPPQWIKSPNGGVVIDTCYEPLLSPLIRQMRREAHRGWVTVDGLLLLPEQAAAQFKLFTGRESPYIRMCIAVLQHYQSELDPETADLIQLRMKELYGKLGLDPPRSGVS</sequence>
<feature type="domain" description="Shikimate dehydrogenase substrate binding N-terminal" evidence="1">
    <location>
        <begin position="514"/>
        <end position="594"/>
    </location>
</feature>
<gene>
    <name evidence="2" type="ORF">QBC33DRAFT_551880</name>
</gene>
<dbReference type="EMBL" id="MU839037">
    <property type="protein sequence ID" value="KAK1762429.1"/>
    <property type="molecule type" value="Genomic_DNA"/>
</dbReference>
<dbReference type="GO" id="GO:0004764">
    <property type="term" value="F:shikimate 3-dehydrogenase (NADP+) activity"/>
    <property type="evidence" value="ECO:0007669"/>
    <property type="project" value="InterPro"/>
</dbReference>
<keyword evidence="3" id="KW-1185">Reference proteome</keyword>
<dbReference type="SUPFAM" id="SSF53223">
    <property type="entry name" value="Aminoacid dehydrogenase-like, N-terminal domain"/>
    <property type="match status" value="1"/>
</dbReference>
<dbReference type="SUPFAM" id="SSF51735">
    <property type="entry name" value="NAD(P)-binding Rossmann-fold domains"/>
    <property type="match status" value="1"/>
</dbReference>
<comment type="caution">
    <text evidence="2">The sequence shown here is derived from an EMBL/GenBank/DDBJ whole genome shotgun (WGS) entry which is preliminary data.</text>
</comment>
<dbReference type="InterPro" id="IPR013708">
    <property type="entry name" value="Shikimate_DH-bd_N"/>
</dbReference>
<evidence type="ECO:0000313" key="2">
    <source>
        <dbReference type="EMBL" id="KAK1762429.1"/>
    </source>
</evidence>
<accession>A0AAJ0BQ57</accession>
<dbReference type="GeneID" id="85312427"/>
<proteinExistence type="predicted"/>
<dbReference type="Proteomes" id="UP001244011">
    <property type="component" value="Unassembled WGS sequence"/>
</dbReference>
<dbReference type="Pfam" id="PF08501">
    <property type="entry name" value="Shikimate_dh_N"/>
    <property type="match status" value="1"/>
</dbReference>
<dbReference type="InterPro" id="IPR022893">
    <property type="entry name" value="Shikimate_DH_fam"/>
</dbReference>
<dbReference type="CDD" id="cd01065">
    <property type="entry name" value="NAD_bind_Shikimate_DH"/>
    <property type="match status" value="1"/>
</dbReference>
<dbReference type="GO" id="GO:0019632">
    <property type="term" value="P:shikimate metabolic process"/>
    <property type="evidence" value="ECO:0007669"/>
    <property type="project" value="TreeGrafter"/>
</dbReference>
<evidence type="ECO:0000259" key="1">
    <source>
        <dbReference type="Pfam" id="PF08501"/>
    </source>
</evidence>
<name>A0AAJ0BQ57_9PEZI</name>
<dbReference type="Pfam" id="PF01487">
    <property type="entry name" value="DHquinase_I"/>
    <property type="match status" value="1"/>
</dbReference>
<dbReference type="GO" id="GO:0009423">
    <property type="term" value="P:chorismate biosynthetic process"/>
    <property type="evidence" value="ECO:0007669"/>
    <property type="project" value="TreeGrafter"/>
</dbReference>
<dbReference type="GO" id="GO:0003855">
    <property type="term" value="F:3-dehydroquinate dehydratase activity"/>
    <property type="evidence" value="ECO:0007669"/>
    <property type="project" value="InterPro"/>
</dbReference>
<dbReference type="PANTHER" id="PTHR21089:SF1">
    <property type="entry name" value="BIFUNCTIONAL 3-DEHYDROQUINATE DEHYDRATASE_SHIKIMATE DEHYDROGENASE, CHLOROPLASTIC"/>
    <property type="match status" value="1"/>
</dbReference>
<dbReference type="Gene3D" id="3.40.50.720">
    <property type="entry name" value="NAD(P)-binding Rossmann-like Domain"/>
    <property type="match status" value="1"/>
</dbReference>
<dbReference type="InterPro" id="IPR046346">
    <property type="entry name" value="Aminoacid_DH-like_N_sf"/>
</dbReference>
<dbReference type="InterPro" id="IPR001381">
    <property type="entry name" value="DHquinase_I"/>
</dbReference>
<dbReference type="InterPro" id="IPR031322">
    <property type="entry name" value="Shikimate/glucono_kinase"/>
</dbReference>
<dbReference type="PANTHER" id="PTHR21089">
    <property type="entry name" value="SHIKIMATE DEHYDROGENASE"/>
    <property type="match status" value="1"/>
</dbReference>
<dbReference type="Gene3D" id="3.20.20.70">
    <property type="entry name" value="Aldolase class I"/>
    <property type="match status" value="1"/>
</dbReference>
<dbReference type="SUPFAM" id="SSF51569">
    <property type="entry name" value="Aldolase"/>
    <property type="match status" value="1"/>
</dbReference>
<dbReference type="CDD" id="cd00502">
    <property type="entry name" value="DHQase_I"/>
    <property type="match status" value="1"/>
</dbReference>
<dbReference type="Pfam" id="PF01202">
    <property type="entry name" value="SKI"/>
    <property type="match status" value="1"/>
</dbReference>
<dbReference type="InterPro" id="IPR027417">
    <property type="entry name" value="P-loop_NTPase"/>
</dbReference>
<dbReference type="RefSeq" id="XP_060278642.1">
    <property type="nucleotide sequence ID" value="XM_060429240.1"/>
</dbReference>
<dbReference type="InterPro" id="IPR013785">
    <property type="entry name" value="Aldolase_TIM"/>
</dbReference>
<dbReference type="Gene3D" id="3.40.50.10860">
    <property type="entry name" value="Leucine Dehydrogenase, chain A, domain 1"/>
    <property type="match status" value="1"/>
</dbReference>
<dbReference type="SUPFAM" id="SSF52540">
    <property type="entry name" value="P-loop containing nucleoside triphosphate hydrolases"/>
    <property type="match status" value="1"/>
</dbReference>
<protein>
    <submittedName>
        <fullName evidence="2">Quinate pathway repressor protein QutR</fullName>
    </submittedName>
</protein>
<reference evidence="2" key="1">
    <citation type="submission" date="2023-06" db="EMBL/GenBank/DDBJ databases">
        <title>Genome-scale phylogeny and comparative genomics of the fungal order Sordariales.</title>
        <authorList>
            <consortium name="Lawrence Berkeley National Laboratory"/>
            <person name="Hensen N."/>
            <person name="Bonometti L."/>
            <person name="Westerberg I."/>
            <person name="Brannstrom I.O."/>
            <person name="Guillou S."/>
            <person name="Cros-Aarteil S."/>
            <person name="Calhoun S."/>
            <person name="Haridas S."/>
            <person name="Kuo A."/>
            <person name="Mondo S."/>
            <person name="Pangilinan J."/>
            <person name="Riley R."/>
            <person name="Labutti K."/>
            <person name="Andreopoulos B."/>
            <person name="Lipzen A."/>
            <person name="Chen C."/>
            <person name="Yanf M."/>
            <person name="Daum C."/>
            <person name="Ng V."/>
            <person name="Clum A."/>
            <person name="Steindorff A."/>
            <person name="Ohm R."/>
            <person name="Martin F."/>
            <person name="Silar P."/>
            <person name="Natvig D."/>
            <person name="Lalanne C."/>
            <person name="Gautier V."/>
            <person name="Ament-Velasquez S.L."/>
            <person name="Kruys A."/>
            <person name="Hutchinson M.I."/>
            <person name="Powell A.J."/>
            <person name="Barry K."/>
            <person name="Miller A.N."/>
            <person name="Grigoriev I.V."/>
            <person name="Debuchy R."/>
            <person name="Gladieux P."/>
            <person name="Thoren M.H."/>
            <person name="Johannesson H."/>
        </authorList>
    </citation>
    <scope>NUCLEOTIDE SEQUENCE</scope>
    <source>
        <strain evidence="2">8032-3</strain>
    </source>
</reference>